<dbReference type="InterPro" id="IPR006521">
    <property type="entry name" value="Tail_protein_I"/>
</dbReference>
<comment type="caution">
    <text evidence="1">The sequence shown here is derived from an EMBL/GenBank/DDBJ whole genome shotgun (WGS) entry which is preliminary data.</text>
</comment>
<dbReference type="AlphaFoldDB" id="A0A8I1WAP9"/>
<dbReference type="GeneID" id="69706751"/>
<sequence>MSDSLPDNRTPLQSALLRLIEAELHQQEARSPTAGLFDAMRTPAQFLPALAIERGVSDWFPEDSLQARRNVTANGLVIQSKSCSRYGLMFALSALGVEAEITKTGRPYELKLVANLPDAQLDEATSRRIIARINTYKAERDIVALELVRAADVALYTAIYAESGVVSDCEPWAPALRSDDYGVYHAVVGEVYIISDSEAAIR</sequence>
<dbReference type="Pfam" id="PF09684">
    <property type="entry name" value="Tail_P2_I"/>
    <property type="match status" value="1"/>
</dbReference>
<reference evidence="1" key="1">
    <citation type="submission" date="2021-03" db="EMBL/GenBank/DDBJ databases">
        <title>Plesiomonas shigelloides zfcc0051, isolated from zebrafish feces.</title>
        <authorList>
            <person name="Vanderhoek Z."/>
            <person name="Gaulke C."/>
        </authorList>
    </citation>
    <scope>NUCLEOTIDE SEQUENCE</scope>
    <source>
        <strain evidence="1">Zfcc0051</strain>
    </source>
</reference>
<evidence type="ECO:0008006" key="3">
    <source>
        <dbReference type="Google" id="ProtNLM"/>
    </source>
</evidence>
<accession>A0A8I1WAP9</accession>
<name>A0A8I1WAP9_PLESH</name>
<protein>
    <recommendedName>
        <fullName evidence="3">Phage tail protein I</fullName>
    </recommendedName>
</protein>
<organism evidence="1 2">
    <name type="scientific">Plesiomonas shigelloides</name>
    <name type="common">Aeromonas shigelloides</name>
    <dbReference type="NCBI Taxonomy" id="703"/>
    <lineage>
        <taxon>Bacteria</taxon>
        <taxon>Pseudomonadati</taxon>
        <taxon>Pseudomonadota</taxon>
        <taxon>Gammaproteobacteria</taxon>
        <taxon>Enterobacterales</taxon>
        <taxon>Enterobacteriaceae</taxon>
        <taxon>Plesiomonas</taxon>
    </lineage>
</organism>
<gene>
    <name evidence="1" type="ORF">J2R62_14420</name>
</gene>
<dbReference type="RefSeq" id="WP_052242439.1">
    <property type="nucleotide sequence ID" value="NZ_CP087711.1"/>
</dbReference>
<evidence type="ECO:0000313" key="1">
    <source>
        <dbReference type="EMBL" id="MBO1109387.1"/>
    </source>
</evidence>
<dbReference type="EMBL" id="JAFNAA010000018">
    <property type="protein sequence ID" value="MBO1109387.1"/>
    <property type="molecule type" value="Genomic_DNA"/>
</dbReference>
<evidence type="ECO:0000313" key="2">
    <source>
        <dbReference type="Proteomes" id="UP000664658"/>
    </source>
</evidence>
<dbReference type="Proteomes" id="UP000664658">
    <property type="component" value="Unassembled WGS sequence"/>
</dbReference>
<proteinExistence type="predicted"/>